<dbReference type="InterPro" id="IPR050593">
    <property type="entry name" value="LovG"/>
</dbReference>
<keyword evidence="2" id="KW-0378">Hydrolase</keyword>
<name>A0A6V8HJW9_TALPI</name>
<dbReference type="GO" id="GO:0005634">
    <property type="term" value="C:nucleus"/>
    <property type="evidence" value="ECO:0007669"/>
    <property type="project" value="TreeGrafter"/>
</dbReference>
<dbReference type="EMBL" id="DF933838">
    <property type="protein sequence ID" value="GAM41695.1"/>
    <property type="molecule type" value="Genomic_DNA"/>
</dbReference>
<dbReference type="GO" id="GO:0044550">
    <property type="term" value="P:secondary metabolite biosynthetic process"/>
    <property type="evidence" value="ECO:0007669"/>
    <property type="project" value="TreeGrafter"/>
</dbReference>
<evidence type="ECO:0000256" key="1">
    <source>
        <dbReference type="ARBA" id="ARBA00005863"/>
    </source>
</evidence>
<protein>
    <recommendedName>
        <fullName evidence="3">Serine hydrolase domain-containing protein</fullName>
    </recommendedName>
</protein>
<dbReference type="GO" id="GO:0016787">
    <property type="term" value="F:hydrolase activity"/>
    <property type="evidence" value="ECO:0007669"/>
    <property type="project" value="UniProtKB-KW"/>
</dbReference>
<dbReference type="InterPro" id="IPR005645">
    <property type="entry name" value="FSH-like_dom"/>
</dbReference>
<keyword evidence="5" id="KW-1185">Reference proteome</keyword>
<comment type="caution">
    <text evidence="4">The sequence shown here is derived from an EMBL/GenBank/DDBJ whole genome shotgun (WGS) entry which is preliminary data.</text>
</comment>
<dbReference type="Gene3D" id="3.40.50.1820">
    <property type="entry name" value="alpha/beta hydrolase"/>
    <property type="match status" value="1"/>
</dbReference>
<dbReference type="PANTHER" id="PTHR48070">
    <property type="entry name" value="ESTERASE OVCA2"/>
    <property type="match status" value="1"/>
</dbReference>
<dbReference type="Pfam" id="PF03959">
    <property type="entry name" value="FSH1"/>
    <property type="match status" value="1"/>
</dbReference>
<dbReference type="Proteomes" id="UP000053095">
    <property type="component" value="Unassembled WGS sequence"/>
</dbReference>
<organism evidence="4 5">
    <name type="scientific">Talaromyces pinophilus</name>
    <name type="common">Penicillium pinophilum</name>
    <dbReference type="NCBI Taxonomy" id="128442"/>
    <lineage>
        <taxon>Eukaryota</taxon>
        <taxon>Fungi</taxon>
        <taxon>Dikarya</taxon>
        <taxon>Ascomycota</taxon>
        <taxon>Pezizomycotina</taxon>
        <taxon>Eurotiomycetes</taxon>
        <taxon>Eurotiomycetidae</taxon>
        <taxon>Eurotiales</taxon>
        <taxon>Trichocomaceae</taxon>
        <taxon>Talaromyces</taxon>
        <taxon>Talaromyces sect. Talaromyces</taxon>
    </lineage>
</organism>
<dbReference type="PANTHER" id="PTHR48070:SF3">
    <property type="entry name" value="ESTERASE DBAE-RELATED"/>
    <property type="match status" value="1"/>
</dbReference>
<dbReference type="GO" id="GO:0005737">
    <property type="term" value="C:cytoplasm"/>
    <property type="evidence" value="ECO:0007669"/>
    <property type="project" value="TreeGrafter"/>
</dbReference>
<evidence type="ECO:0000256" key="2">
    <source>
        <dbReference type="ARBA" id="ARBA00022801"/>
    </source>
</evidence>
<proteinExistence type="inferred from homology"/>
<dbReference type="InterPro" id="IPR029058">
    <property type="entry name" value="AB_hydrolase_fold"/>
</dbReference>
<feature type="domain" description="Serine hydrolase" evidence="3">
    <location>
        <begin position="30"/>
        <end position="259"/>
    </location>
</feature>
<reference evidence="5" key="1">
    <citation type="journal article" date="2015" name="Genome Announc.">
        <title>Draft genome sequence of Talaromyces cellulolyticus strain Y-94, a source of lignocellulosic biomass-degrading enzymes.</title>
        <authorList>
            <person name="Fujii T."/>
            <person name="Koike H."/>
            <person name="Sawayama S."/>
            <person name="Yano S."/>
            <person name="Inoue H."/>
        </authorList>
    </citation>
    <scope>NUCLEOTIDE SEQUENCE [LARGE SCALE GENOMIC DNA]</scope>
    <source>
        <strain evidence="5">Y-94</strain>
    </source>
</reference>
<dbReference type="SUPFAM" id="SSF53474">
    <property type="entry name" value="alpha/beta-Hydrolases"/>
    <property type="match status" value="1"/>
</dbReference>
<accession>A0A6V8HJW9</accession>
<comment type="similarity">
    <text evidence="1">Belongs to the LovG family.</text>
</comment>
<evidence type="ECO:0000313" key="5">
    <source>
        <dbReference type="Proteomes" id="UP000053095"/>
    </source>
</evidence>
<evidence type="ECO:0000313" key="4">
    <source>
        <dbReference type="EMBL" id="GAM41695.1"/>
    </source>
</evidence>
<gene>
    <name evidence="4" type="ORF">TCE0_042r15009</name>
</gene>
<dbReference type="AlphaFoldDB" id="A0A6V8HJW9"/>
<evidence type="ECO:0000259" key="3">
    <source>
        <dbReference type="Pfam" id="PF03959"/>
    </source>
</evidence>
<sequence>MSVLTQGATDAPESDAAVQTTVSLGDLHLPRILCLHGGGVNAEAFRLQCRGLYRALNGTFRLVFANAPYLSPADPGVLPTYAHLQPFRRWLRWQIEQPDPGADAICQDIDNALQQAMDNDDATGATGSWVAVMGFSQGAKLAASLMLRQQLRAEKLGRENAGSDFKFGVLLAGRAPLVALGTADLTDSLALADANELTTGAFAQITGTFLSGSDHILRIPTLHVHGRQDPGIANHRRLLTDFCEARTTRLVEWDGDHRVVLQPADVAAVADGIIALSKQTSALP</sequence>